<protein>
    <recommendedName>
        <fullName evidence="1">Bacterial SCP orthologue domain-containing protein</fullName>
    </recommendedName>
</protein>
<gene>
    <name evidence="2" type="ORF">PROPJV5_1649</name>
</gene>
<evidence type="ECO:0000313" key="3">
    <source>
        <dbReference type="Proteomes" id="UP000265962"/>
    </source>
</evidence>
<accession>A0A375I1Z1</accession>
<dbReference type="Gene3D" id="3.30.1050.40">
    <property type="match status" value="1"/>
</dbReference>
<dbReference type="RefSeq" id="WP_147385403.1">
    <property type="nucleotide sequence ID" value="NZ_OMOH01000005.1"/>
</dbReference>
<reference evidence="3" key="1">
    <citation type="submission" date="2018-02" db="EMBL/GenBank/DDBJ databases">
        <authorList>
            <person name="Hornung B."/>
        </authorList>
    </citation>
    <scope>NUCLEOTIDE SEQUENCE [LARGE SCALE GENOMIC DNA]</scope>
</reference>
<dbReference type="AlphaFoldDB" id="A0A375I1Z1"/>
<name>A0A375I1Z1_9ACTN</name>
<proteinExistence type="predicted"/>
<dbReference type="OrthoDB" id="8481083at2"/>
<keyword evidence="3" id="KW-1185">Reference proteome</keyword>
<dbReference type="InterPro" id="IPR041629">
    <property type="entry name" value="SCP_3"/>
</dbReference>
<dbReference type="EMBL" id="OMOH01000005">
    <property type="protein sequence ID" value="SPF68667.1"/>
    <property type="molecule type" value="Genomic_DNA"/>
</dbReference>
<feature type="domain" description="Bacterial SCP orthologue" evidence="1">
    <location>
        <begin position="145"/>
        <end position="241"/>
    </location>
</feature>
<organism evidence="2 3">
    <name type="scientific">Propionibacterium ruminifibrarum</name>
    <dbReference type="NCBI Taxonomy" id="1962131"/>
    <lineage>
        <taxon>Bacteria</taxon>
        <taxon>Bacillati</taxon>
        <taxon>Actinomycetota</taxon>
        <taxon>Actinomycetes</taxon>
        <taxon>Propionibacteriales</taxon>
        <taxon>Propionibacteriaceae</taxon>
        <taxon>Propionibacterium</taxon>
    </lineage>
</organism>
<sequence length="245" mass="26040">MATRAEAAARRSAGAHLTRLRALRDPAEAHGARALAELIWQTEVVERAATAPLRATPMSLADYLTALEQDRPARDDRVDRLAADESPEQLAAHADEALAACGRALDGAGTGVVETDQGPVRLPDVIRAATIEARLLAERCGAGLDRAGTAEALRACAQALSERHPGQSIELRVPPVTAVQLGALTGGPTHHRGTPPNVVETDPDTFWALCTGMLDWTAARERHLLRVSGVHAAEVRQMLPVIAPR</sequence>
<evidence type="ECO:0000259" key="1">
    <source>
        <dbReference type="Pfam" id="PF17844"/>
    </source>
</evidence>
<dbReference type="Proteomes" id="UP000265962">
    <property type="component" value="Unassembled WGS sequence"/>
</dbReference>
<dbReference type="Pfam" id="PF17844">
    <property type="entry name" value="SCP_3"/>
    <property type="match status" value="1"/>
</dbReference>
<evidence type="ECO:0000313" key="2">
    <source>
        <dbReference type="EMBL" id="SPF68667.1"/>
    </source>
</evidence>